<reference evidence="1 2" key="1">
    <citation type="journal article" date="2010" name="Environ. Microbiol.">
        <title>Genomic analysis of oceanic cyanobacterial myoviruses compared with T4-like myoviruses from diverse hosts and environments.</title>
        <authorList>
            <person name="Sullivan M.B."/>
            <person name="Huang K.H."/>
            <person name="Ignacio-Espinoza J.C."/>
            <person name="Berlin A.M."/>
            <person name="Kelly L."/>
            <person name="Weigele P.R."/>
            <person name="DeFrancesco A.S."/>
            <person name="Kern S.E."/>
            <person name="Thompson L.R."/>
            <person name="Young S."/>
            <person name="Yandava C."/>
            <person name="Fu R."/>
            <person name="Krastins B."/>
            <person name="Chase M."/>
            <person name="Sarracino D."/>
            <person name="Osburne M.S."/>
            <person name="Henn M.R."/>
            <person name="Chisholm S.W."/>
        </authorList>
    </citation>
    <scope>NUCLEOTIDE SEQUENCE [LARGE SCALE GENOMIC DNA]</scope>
    <source>
        <strain evidence="1">Syn19</strain>
    </source>
</reference>
<name>E3SQB0_9CAUD</name>
<gene>
    <name evidence="1" type="ORF">Syn19_145</name>
</gene>
<evidence type="ECO:0000313" key="1">
    <source>
        <dbReference type="EMBL" id="ADO99412.1"/>
    </source>
</evidence>
<dbReference type="RefSeq" id="YP_004323978.1">
    <property type="nucleotide sequence ID" value="NC_015286.1"/>
</dbReference>
<protein>
    <recommendedName>
        <fullName evidence="3">2OG-Fe(II) oxygenase</fullName>
    </recommendedName>
</protein>
<accession>E3SQB0</accession>
<evidence type="ECO:0008006" key="3">
    <source>
        <dbReference type="Google" id="ProtNLM"/>
    </source>
</evidence>
<dbReference type="Pfam" id="PF13759">
    <property type="entry name" value="2OG-FeII_Oxy_5"/>
    <property type="match status" value="1"/>
</dbReference>
<dbReference type="KEGG" id="vg:10328424"/>
<dbReference type="Proteomes" id="UP000006535">
    <property type="component" value="Segment"/>
</dbReference>
<dbReference type="InterPro" id="IPR012668">
    <property type="entry name" value="CHP02466"/>
</dbReference>
<proteinExistence type="predicted"/>
<dbReference type="OrthoDB" id="20294at10239"/>
<evidence type="ECO:0000313" key="2">
    <source>
        <dbReference type="Proteomes" id="UP000006535"/>
    </source>
</evidence>
<dbReference type="EMBL" id="GU071106">
    <property type="protein sequence ID" value="ADO99412.1"/>
    <property type="molecule type" value="Genomic_DNA"/>
</dbReference>
<keyword evidence="2" id="KW-1185">Reference proteome</keyword>
<organism evidence="1 2">
    <name type="scientific">Synechococcus phage Syn19</name>
    <dbReference type="NCBI Taxonomy" id="445684"/>
    <lineage>
        <taxon>Viruses</taxon>
        <taxon>Duplodnaviria</taxon>
        <taxon>Heunggongvirae</taxon>
        <taxon>Uroviricota</taxon>
        <taxon>Caudoviricetes</taxon>
        <taxon>Pantevenvirales</taxon>
        <taxon>Kyanoviridae</taxon>
        <taxon>Pontusvirus</taxon>
        <taxon>Pontusvirus syn19</taxon>
    </lineage>
</organism>
<dbReference type="Gene3D" id="2.60.120.620">
    <property type="entry name" value="q2cbj1_9rhob like domain"/>
    <property type="match status" value="1"/>
</dbReference>
<sequence length="230" mass="26865">MNGFSNPNITLGRNVKQMSTHEFEIKPHWIQQPGWLYAVVPEAVKEELIKSMETPGEDARSTLRGHLKEEYSLPLTEEVSQFTRFLSYQYIETFGVQANMGIQEDFQRKDPDFELGQLWVNYQSKYDFNPSHIHSGVFSFVIWVKLPYNWQEEREQYPKANGNETAAFYFTYSSPMGGLDAHYINLDPAWEWSMVFFPARMYHGVNPFYTSDEKRISISGNIYVVDKSLP</sequence>
<dbReference type="GeneID" id="10328424"/>